<evidence type="ECO:0000313" key="2">
    <source>
        <dbReference type="Proteomes" id="UP001237642"/>
    </source>
</evidence>
<dbReference type="AlphaFoldDB" id="A0AAD8ISI7"/>
<sequence>MMKLYRLLSRDEESWTSLQPTDYVFKHTARQRRNPNACAVMKLISFISKATEQTLSSSSSWPWPYCGNLKTLSFRDETITKSVYVAAESSYTNSSICELSTDNKLGLCTIELEEDENSSKGLNQSIENVIRGARSSTKRLF</sequence>
<reference evidence="1" key="1">
    <citation type="submission" date="2023-02" db="EMBL/GenBank/DDBJ databases">
        <title>Genome of toxic invasive species Heracleum sosnowskyi carries increased number of genes despite the absence of recent whole-genome duplications.</title>
        <authorList>
            <person name="Schelkunov M."/>
            <person name="Shtratnikova V."/>
            <person name="Makarenko M."/>
            <person name="Klepikova A."/>
            <person name="Omelchenko D."/>
            <person name="Novikova G."/>
            <person name="Obukhova E."/>
            <person name="Bogdanov V."/>
            <person name="Penin A."/>
            <person name="Logacheva M."/>
        </authorList>
    </citation>
    <scope>NUCLEOTIDE SEQUENCE</scope>
    <source>
        <strain evidence="1">Hsosn_3</strain>
        <tissue evidence="1">Leaf</tissue>
    </source>
</reference>
<keyword evidence="2" id="KW-1185">Reference proteome</keyword>
<gene>
    <name evidence="1" type="ORF">POM88_019233</name>
</gene>
<reference evidence="1" key="2">
    <citation type="submission" date="2023-05" db="EMBL/GenBank/DDBJ databases">
        <authorList>
            <person name="Schelkunov M.I."/>
        </authorList>
    </citation>
    <scope>NUCLEOTIDE SEQUENCE</scope>
    <source>
        <strain evidence="1">Hsosn_3</strain>
        <tissue evidence="1">Leaf</tissue>
    </source>
</reference>
<organism evidence="1 2">
    <name type="scientific">Heracleum sosnowskyi</name>
    <dbReference type="NCBI Taxonomy" id="360622"/>
    <lineage>
        <taxon>Eukaryota</taxon>
        <taxon>Viridiplantae</taxon>
        <taxon>Streptophyta</taxon>
        <taxon>Embryophyta</taxon>
        <taxon>Tracheophyta</taxon>
        <taxon>Spermatophyta</taxon>
        <taxon>Magnoliopsida</taxon>
        <taxon>eudicotyledons</taxon>
        <taxon>Gunneridae</taxon>
        <taxon>Pentapetalae</taxon>
        <taxon>asterids</taxon>
        <taxon>campanulids</taxon>
        <taxon>Apiales</taxon>
        <taxon>Apiaceae</taxon>
        <taxon>Apioideae</taxon>
        <taxon>apioid superclade</taxon>
        <taxon>Tordylieae</taxon>
        <taxon>Tordyliinae</taxon>
        <taxon>Heracleum</taxon>
    </lineage>
</organism>
<comment type="caution">
    <text evidence="1">The sequence shown here is derived from an EMBL/GenBank/DDBJ whole genome shotgun (WGS) entry which is preliminary data.</text>
</comment>
<proteinExistence type="predicted"/>
<evidence type="ECO:0000313" key="1">
    <source>
        <dbReference type="EMBL" id="KAK1391055.1"/>
    </source>
</evidence>
<accession>A0AAD8ISI7</accession>
<name>A0AAD8ISI7_9APIA</name>
<dbReference type="EMBL" id="JAUIZM010000004">
    <property type="protein sequence ID" value="KAK1391055.1"/>
    <property type="molecule type" value="Genomic_DNA"/>
</dbReference>
<protein>
    <submittedName>
        <fullName evidence="1">Uncharacterized protein</fullName>
    </submittedName>
</protein>
<dbReference type="Proteomes" id="UP001237642">
    <property type="component" value="Unassembled WGS sequence"/>
</dbReference>